<dbReference type="EMBL" id="JAXLQG010000007">
    <property type="protein sequence ID" value="KAK5537564.1"/>
    <property type="molecule type" value="Genomic_DNA"/>
</dbReference>
<evidence type="ECO:0000313" key="4">
    <source>
        <dbReference type="EMBL" id="KAK5537564.1"/>
    </source>
</evidence>
<evidence type="ECO:0000259" key="3">
    <source>
        <dbReference type="Pfam" id="PF01557"/>
    </source>
</evidence>
<dbReference type="InterPro" id="IPR011234">
    <property type="entry name" value="Fumarylacetoacetase-like_C"/>
</dbReference>
<dbReference type="GO" id="GO:0006107">
    <property type="term" value="P:oxaloacetate metabolic process"/>
    <property type="evidence" value="ECO:0007669"/>
    <property type="project" value="UniProtKB-ARBA"/>
</dbReference>
<comment type="caution">
    <text evidence="4">The sequence shown here is derived from an EMBL/GenBank/DDBJ whole genome shotgun (WGS) entry which is preliminary data.</text>
</comment>
<dbReference type="GO" id="GO:0050163">
    <property type="term" value="F:oxaloacetate tautomerase activity"/>
    <property type="evidence" value="ECO:0007669"/>
    <property type="project" value="UniProtKB-ARBA"/>
</dbReference>
<name>A0AAV9Q7B8_9PEZI</name>
<dbReference type="GO" id="GO:0046872">
    <property type="term" value="F:metal ion binding"/>
    <property type="evidence" value="ECO:0007669"/>
    <property type="project" value="UniProtKB-KW"/>
</dbReference>
<dbReference type="PANTHER" id="PTHR11820:SF100">
    <property type="entry name" value="FUMARYLACETOACETATE HYDROLASE FAMILY PROTEIN (AFU_ORTHOLOGUE AFUA_4G01490)"/>
    <property type="match status" value="1"/>
</dbReference>
<dbReference type="SUPFAM" id="SSF56529">
    <property type="entry name" value="FAH"/>
    <property type="match status" value="1"/>
</dbReference>
<evidence type="ECO:0000256" key="2">
    <source>
        <dbReference type="ARBA" id="ARBA00022723"/>
    </source>
</evidence>
<dbReference type="AlphaFoldDB" id="A0AAV9Q7B8"/>
<dbReference type="Pfam" id="PF01557">
    <property type="entry name" value="FAA_hydrolase"/>
    <property type="match status" value="1"/>
</dbReference>
<accession>A0AAV9Q7B8</accession>
<feature type="domain" description="Fumarylacetoacetase-like C-terminal" evidence="3">
    <location>
        <begin position="77"/>
        <end position="288"/>
    </location>
</feature>
<reference evidence="4 5" key="1">
    <citation type="submission" date="2023-06" db="EMBL/GenBank/DDBJ databases">
        <title>Black Yeasts Isolated from many extreme environments.</title>
        <authorList>
            <person name="Coleine C."/>
            <person name="Stajich J.E."/>
            <person name="Selbmann L."/>
        </authorList>
    </citation>
    <scope>NUCLEOTIDE SEQUENCE [LARGE SCALE GENOMIC DNA]</scope>
    <source>
        <strain evidence="4 5">CCFEE 5887</strain>
    </source>
</reference>
<comment type="similarity">
    <text evidence="1">Belongs to the FAH family.</text>
</comment>
<protein>
    <recommendedName>
        <fullName evidence="3">Fumarylacetoacetase-like C-terminal domain-containing protein</fullName>
    </recommendedName>
</protein>
<evidence type="ECO:0000313" key="5">
    <source>
        <dbReference type="Proteomes" id="UP001345827"/>
    </source>
</evidence>
<dbReference type="FunFam" id="3.90.850.10:FF:000002">
    <property type="entry name" value="2-hydroxyhepta-2,4-diene-1,7-dioate isomerase"/>
    <property type="match status" value="1"/>
</dbReference>
<evidence type="ECO:0000256" key="1">
    <source>
        <dbReference type="ARBA" id="ARBA00010211"/>
    </source>
</evidence>
<keyword evidence="5" id="KW-1185">Reference proteome</keyword>
<gene>
    <name evidence="4" type="ORF">LTR25_004816</name>
</gene>
<dbReference type="InterPro" id="IPR036663">
    <property type="entry name" value="Fumarylacetoacetase_C_sf"/>
</dbReference>
<keyword evidence="2" id="KW-0479">Metal-binding</keyword>
<proteinExistence type="inferred from homology"/>
<organism evidence="4 5">
    <name type="scientific">Vermiconidia calcicola</name>
    <dbReference type="NCBI Taxonomy" id="1690605"/>
    <lineage>
        <taxon>Eukaryota</taxon>
        <taxon>Fungi</taxon>
        <taxon>Dikarya</taxon>
        <taxon>Ascomycota</taxon>
        <taxon>Pezizomycotina</taxon>
        <taxon>Dothideomycetes</taxon>
        <taxon>Dothideomycetidae</taxon>
        <taxon>Mycosphaerellales</taxon>
        <taxon>Extremaceae</taxon>
        <taxon>Vermiconidia</taxon>
    </lineage>
</organism>
<dbReference type="PANTHER" id="PTHR11820">
    <property type="entry name" value="ACYLPYRUVASE"/>
    <property type="match status" value="1"/>
</dbReference>
<dbReference type="Gene3D" id="3.90.850.10">
    <property type="entry name" value="Fumarylacetoacetase-like, C-terminal domain"/>
    <property type="match status" value="1"/>
</dbReference>
<dbReference type="Proteomes" id="UP001345827">
    <property type="component" value="Unassembled WGS sequence"/>
</dbReference>
<sequence length="296" mass="32474">MEWTRLVRFIDEAGEITYGDACIQDDADVASLASQNKLHAFRLEGDDPFALRRTNEKIRVARLLGVLDQKHVKVFKCIGLNYTKHIRETGRRPPPYPSMFMKPAPAIAAFDGDIVVPAVAQGKNLDYEGELSVVIGKTGKNIPREEALSYVAGYAASNDVSARTWQRDPDYSGVVPQWSYAKSFDTFAPLGPMLVSPAVVGAADNLRLQTLVNGEVRQDTNTNDLLFNVAYIISFLSQGSTLKPGTVIMTGTPDGVVLGMPDPKPWLKNGDVVEVKIQHLGSCVNRVVYDKAYSTL</sequence>